<accession>A0A1G2LMN1</accession>
<evidence type="ECO:0000256" key="4">
    <source>
        <dbReference type="ARBA" id="ARBA00022692"/>
    </source>
</evidence>
<protein>
    <recommendedName>
        <fullName evidence="9">Protein-export membrane protein SecG</fullName>
    </recommendedName>
</protein>
<keyword evidence="3 9" id="KW-0813">Transport</keyword>
<evidence type="ECO:0000256" key="6">
    <source>
        <dbReference type="ARBA" id="ARBA00022989"/>
    </source>
</evidence>
<comment type="function">
    <text evidence="9">Involved in protein export. Participates in an early event of protein translocation.</text>
</comment>
<keyword evidence="5 9" id="KW-0653">Protein transport</keyword>
<evidence type="ECO:0000256" key="5">
    <source>
        <dbReference type="ARBA" id="ARBA00022927"/>
    </source>
</evidence>
<dbReference type="GO" id="GO:0005886">
    <property type="term" value="C:plasma membrane"/>
    <property type="evidence" value="ECO:0007669"/>
    <property type="project" value="UniProtKB-SubCell"/>
</dbReference>
<dbReference type="Pfam" id="PF03840">
    <property type="entry name" value="SecG"/>
    <property type="match status" value="1"/>
</dbReference>
<dbReference type="GO" id="GO:0015450">
    <property type="term" value="F:protein-transporting ATPase activity"/>
    <property type="evidence" value="ECO:0007669"/>
    <property type="project" value="UniProtKB-UniRule"/>
</dbReference>
<dbReference type="EMBL" id="MHQY01000038">
    <property type="protein sequence ID" value="OHA12875.1"/>
    <property type="molecule type" value="Genomic_DNA"/>
</dbReference>
<proteinExistence type="inferred from homology"/>
<evidence type="ECO:0000256" key="8">
    <source>
        <dbReference type="ARBA" id="ARBA00023136"/>
    </source>
</evidence>
<keyword evidence="6 9" id="KW-1133">Transmembrane helix</keyword>
<keyword evidence="7 9" id="KW-0811">Translocation</keyword>
<evidence type="ECO:0000313" key="11">
    <source>
        <dbReference type="Proteomes" id="UP000177171"/>
    </source>
</evidence>
<sequence>MKNILPIIQIIISILLITAILLQQRGTGLSASFGGEGNVYRTKRGFEKILFYGTIILAAAFFLSAIVNVLI</sequence>
<evidence type="ECO:0000256" key="7">
    <source>
        <dbReference type="ARBA" id="ARBA00023010"/>
    </source>
</evidence>
<keyword evidence="4 9" id="KW-0812">Transmembrane</keyword>
<feature type="transmembrane region" description="Helical" evidence="9">
    <location>
        <begin position="6"/>
        <end position="22"/>
    </location>
</feature>
<comment type="subcellular location">
    <subcellularLocation>
        <location evidence="9">Cell membrane</location>
        <topology evidence="9">Multi-pass membrane protein</topology>
    </subcellularLocation>
    <subcellularLocation>
        <location evidence="1">Membrane</location>
        <topology evidence="1">Multi-pass membrane protein</topology>
    </subcellularLocation>
</comment>
<evidence type="ECO:0000256" key="3">
    <source>
        <dbReference type="ARBA" id="ARBA00022448"/>
    </source>
</evidence>
<comment type="caution">
    <text evidence="10">The sequence shown here is derived from an EMBL/GenBank/DDBJ whole genome shotgun (WGS) entry which is preliminary data.</text>
</comment>
<evidence type="ECO:0000256" key="1">
    <source>
        <dbReference type="ARBA" id="ARBA00004141"/>
    </source>
</evidence>
<keyword evidence="9" id="KW-1003">Cell membrane</keyword>
<feature type="transmembrane region" description="Helical" evidence="9">
    <location>
        <begin position="49"/>
        <end position="70"/>
    </location>
</feature>
<dbReference type="InterPro" id="IPR004692">
    <property type="entry name" value="SecG"/>
</dbReference>
<comment type="similarity">
    <text evidence="2 9">Belongs to the SecG family.</text>
</comment>
<reference evidence="10 11" key="1">
    <citation type="journal article" date="2016" name="Nat. Commun.">
        <title>Thousands of microbial genomes shed light on interconnected biogeochemical processes in an aquifer system.</title>
        <authorList>
            <person name="Anantharaman K."/>
            <person name="Brown C.T."/>
            <person name="Hug L.A."/>
            <person name="Sharon I."/>
            <person name="Castelle C.J."/>
            <person name="Probst A.J."/>
            <person name="Thomas B.C."/>
            <person name="Singh A."/>
            <person name="Wilkins M.J."/>
            <person name="Karaoz U."/>
            <person name="Brodie E.L."/>
            <person name="Williams K.H."/>
            <person name="Hubbard S.S."/>
            <person name="Banfield J.F."/>
        </authorList>
    </citation>
    <scope>NUCLEOTIDE SEQUENCE [LARGE SCALE GENOMIC DNA]</scope>
</reference>
<keyword evidence="8 9" id="KW-0472">Membrane</keyword>
<evidence type="ECO:0000256" key="9">
    <source>
        <dbReference type="RuleBase" id="RU365087"/>
    </source>
</evidence>
<organism evidence="10 11">
    <name type="scientific">Candidatus Sungbacteria bacterium RIFCSPLOWO2_12_FULL_41_11</name>
    <dbReference type="NCBI Taxonomy" id="1802286"/>
    <lineage>
        <taxon>Bacteria</taxon>
        <taxon>Candidatus Sungiibacteriota</taxon>
    </lineage>
</organism>
<gene>
    <name evidence="10" type="ORF">A3G49_03765</name>
</gene>
<dbReference type="AlphaFoldDB" id="A0A1G2LMN1"/>
<dbReference type="Proteomes" id="UP000177171">
    <property type="component" value="Unassembled WGS sequence"/>
</dbReference>
<dbReference type="GO" id="GO:0009306">
    <property type="term" value="P:protein secretion"/>
    <property type="evidence" value="ECO:0007669"/>
    <property type="project" value="UniProtKB-UniRule"/>
</dbReference>
<evidence type="ECO:0000313" key="10">
    <source>
        <dbReference type="EMBL" id="OHA12875.1"/>
    </source>
</evidence>
<dbReference type="NCBIfam" id="TIGR00810">
    <property type="entry name" value="secG"/>
    <property type="match status" value="1"/>
</dbReference>
<evidence type="ECO:0000256" key="2">
    <source>
        <dbReference type="ARBA" id="ARBA00008445"/>
    </source>
</evidence>
<name>A0A1G2LMN1_9BACT</name>
<dbReference type="PRINTS" id="PR01651">
    <property type="entry name" value="SECGEXPORT"/>
</dbReference>